<dbReference type="InterPro" id="IPR038467">
    <property type="entry name" value="RF3_dom_3_sf"/>
</dbReference>
<dbReference type="Gene3D" id="3.30.70.3280">
    <property type="entry name" value="Peptide chain release factor 3, domain III"/>
    <property type="match status" value="1"/>
</dbReference>
<evidence type="ECO:0000259" key="1">
    <source>
        <dbReference type="Pfam" id="PF16658"/>
    </source>
</evidence>
<dbReference type="InterPro" id="IPR032090">
    <property type="entry name" value="RF3_C"/>
</dbReference>
<accession>A0ABN7GEN2</accession>
<feature type="domain" description="Peptide chain release factor 3 C-terminal" evidence="1">
    <location>
        <begin position="12"/>
        <end position="44"/>
    </location>
</feature>
<protein>
    <submittedName>
        <fullName evidence="2">Peptide chain release factor 3</fullName>
    </submittedName>
</protein>
<name>A0ABN7GEN2_9GAMM</name>
<evidence type="ECO:0000313" key="2">
    <source>
        <dbReference type="EMBL" id="CAB5508198.1"/>
    </source>
</evidence>
<sequence>GDNFTQGEKLTFQGIPNFAPELFRRAVLKDPLKAKALQKGLDQLYVSKKRESKL</sequence>
<comment type="caution">
    <text evidence="2">The sequence shown here is derived from an EMBL/GenBank/DDBJ whole genome shotgun (WGS) entry which is preliminary data.</text>
</comment>
<keyword evidence="3" id="KW-1185">Reference proteome</keyword>
<dbReference type="Proteomes" id="UP000626656">
    <property type="component" value="Unassembled WGS sequence"/>
</dbReference>
<gene>
    <name evidence="2" type="ORF">AZO1586I_2473</name>
</gene>
<feature type="non-terminal residue" evidence="2">
    <location>
        <position position="1"/>
    </location>
</feature>
<proteinExistence type="predicted"/>
<evidence type="ECO:0000313" key="3">
    <source>
        <dbReference type="Proteomes" id="UP000626656"/>
    </source>
</evidence>
<organism evidence="2 3">
    <name type="scientific">Bathymodiolus thermophilus thioautotrophic gill symbiont</name>
    <dbReference type="NCBI Taxonomy" id="2360"/>
    <lineage>
        <taxon>Bacteria</taxon>
        <taxon>Pseudomonadati</taxon>
        <taxon>Pseudomonadota</taxon>
        <taxon>Gammaproteobacteria</taxon>
        <taxon>sulfur-oxidizing symbionts</taxon>
    </lineage>
</organism>
<dbReference type="Pfam" id="PF16658">
    <property type="entry name" value="RF3_C"/>
    <property type="match status" value="1"/>
</dbReference>
<reference evidence="2 3" key="1">
    <citation type="submission" date="2020-05" db="EMBL/GenBank/DDBJ databases">
        <authorList>
            <person name="Petersen J."/>
            <person name="Sayavedra L."/>
        </authorList>
    </citation>
    <scope>NUCLEOTIDE SEQUENCE [LARGE SCALE GENOMIC DNA]</scope>
    <source>
        <strain evidence="2">B azoricus SOX ET2 1586I</strain>
    </source>
</reference>
<dbReference type="EMBL" id="CAHJWF010000557">
    <property type="protein sequence ID" value="CAB5508198.1"/>
    <property type="molecule type" value="Genomic_DNA"/>
</dbReference>